<feature type="region of interest" description="Disordered" evidence="1">
    <location>
        <begin position="371"/>
        <end position="407"/>
    </location>
</feature>
<protein>
    <recommendedName>
        <fullName evidence="4">Retrotransposon gag domain-containing protein</fullName>
    </recommendedName>
</protein>
<feature type="compositionally biased region" description="Acidic residues" evidence="1">
    <location>
        <begin position="245"/>
        <end position="268"/>
    </location>
</feature>
<feature type="region of interest" description="Disordered" evidence="1">
    <location>
        <begin position="421"/>
        <end position="467"/>
    </location>
</feature>
<keyword evidence="3" id="KW-1185">Reference proteome</keyword>
<feature type="compositionally biased region" description="Polar residues" evidence="1">
    <location>
        <begin position="194"/>
        <end position="203"/>
    </location>
</feature>
<feature type="compositionally biased region" description="Polar residues" evidence="1">
    <location>
        <begin position="178"/>
        <end position="187"/>
    </location>
</feature>
<evidence type="ECO:0008006" key="4">
    <source>
        <dbReference type="Google" id="ProtNLM"/>
    </source>
</evidence>
<name>A0ABR0ATV9_9CRUS</name>
<dbReference type="EMBL" id="JAOYFB010000039">
    <property type="protein sequence ID" value="KAK4028564.1"/>
    <property type="molecule type" value="Genomic_DNA"/>
</dbReference>
<feature type="compositionally biased region" description="Low complexity" evidence="1">
    <location>
        <begin position="104"/>
        <end position="116"/>
    </location>
</feature>
<feature type="region of interest" description="Disordered" evidence="1">
    <location>
        <begin position="164"/>
        <end position="274"/>
    </location>
</feature>
<feature type="compositionally biased region" description="Polar residues" evidence="1">
    <location>
        <begin position="392"/>
        <end position="407"/>
    </location>
</feature>
<feature type="region of interest" description="Disordered" evidence="1">
    <location>
        <begin position="103"/>
        <end position="123"/>
    </location>
</feature>
<dbReference type="Proteomes" id="UP001234178">
    <property type="component" value="Unassembled WGS sequence"/>
</dbReference>
<evidence type="ECO:0000313" key="2">
    <source>
        <dbReference type="EMBL" id="KAK4028564.1"/>
    </source>
</evidence>
<sequence>MNEDVVTGGHKLVHSLVNKQSRPEMTVTLFDQKTVARSLDFQNLTTETQFAPDTLQSGRTLETTAKAISRSASLVLNSKVHSKNSHLRKLRSNAAYKAVAGLDTTSSRKTRASATSEVASGKRSPSFFARFAERISPAKSPPNVATKTSSLARTVLGFFHTKNTLNGKSLEPEPEPPIQQSQGQSRQDIPDQGEQASVPNTCDQEPEEERSGFPVERPEGPDPDNSADTGHLTDEAISRRPEPIDGVEETNEPTEVLDVDPRVEEDDSNGTTDVRAEGDYHVVCETVLDLPAGTVSQPNRLAERQGYLDYIQTPRGSILPSFEKSGRPIHSLADGIAGLSTNISGRHSQPHPIPTGAATTTTDARDQLTAEEVGQYPRSQQTEQRTARRGDQTNPLPNQNPIVTTNITGYHGTDITAIRSTTASTAAVENPSTTDTSTTHRPPPYSATTQPAYKSTQNFPGTTVQADSRRCCEPRSLTSSVSAQSQTSQQELDYESIKEALLDHFHGDENVDLYLQKFNKVKRKPGEKVVDYALRQQEIFKRSYPAGHSEKSFAVILMQKFIEELDSKLQAKVKNKEFKDFNELVAATRVYVLRLEALETDREKQEFIRSIDGSQDTSNAELKEIKKMIIDRKEFVNKAVVNIRNGDKPFGGKKTENEEIKDVLSELIKP</sequence>
<feature type="compositionally biased region" description="Polar residues" evidence="1">
    <location>
        <begin position="430"/>
        <end position="466"/>
    </location>
</feature>
<proteinExistence type="predicted"/>
<comment type="caution">
    <text evidence="2">The sequence shown here is derived from an EMBL/GenBank/DDBJ whole genome shotgun (WGS) entry which is preliminary data.</text>
</comment>
<organism evidence="2 3">
    <name type="scientific">Daphnia magna</name>
    <dbReference type="NCBI Taxonomy" id="35525"/>
    <lineage>
        <taxon>Eukaryota</taxon>
        <taxon>Metazoa</taxon>
        <taxon>Ecdysozoa</taxon>
        <taxon>Arthropoda</taxon>
        <taxon>Crustacea</taxon>
        <taxon>Branchiopoda</taxon>
        <taxon>Diplostraca</taxon>
        <taxon>Cladocera</taxon>
        <taxon>Anomopoda</taxon>
        <taxon>Daphniidae</taxon>
        <taxon>Daphnia</taxon>
    </lineage>
</organism>
<feature type="compositionally biased region" description="Basic and acidic residues" evidence="1">
    <location>
        <begin position="231"/>
        <end position="243"/>
    </location>
</feature>
<accession>A0ABR0ATV9</accession>
<reference evidence="2 3" key="1">
    <citation type="journal article" date="2023" name="Nucleic Acids Res.">
        <title>The hologenome of Daphnia magna reveals possible DNA methylation and microbiome-mediated evolution of the host genome.</title>
        <authorList>
            <person name="Chaturvedi A."/>
            <person name="Li X."/>
            <person name="Dhandapani V."/>
            <person name="Marshall H."/>
            <person name="Kissane S."/>
            <person name="Cuenca-Cambronero M."/>
            <person name="Asole G."/>
            <person name="Calvet F."/>
            <person name="Ruiz-Romero M."/>
            <person name="Marangio P."/>
            <person name="Guigo R."/>
            <person name="Rago D."/>
            <person name="Mirbahai L."/>
            <person name="Eastwood N."/>
            <person name="Colbourne J.K."/>
            <person name="Zhou J."/>
            <person name="Mallon E."/>
            <person name="Orsini L."/>
        </authorList>
    </citation>
    <scope>NUCLEOTIDE SEQUENCE [LARGE SCALE GENOMIC DNA]</scope>
    <source>
        <strain evidence="2">LRV0_1</strain>
    </source>
</reference>
<evidence type="ECO:0000256" key="1">
    <source>
        <dbReference type="SAM" id="MobiDB-lite"/>
    </source>
</evidence>
<evidence type="ECO:0000313" key="3">
    <source>
        <dbReference type="Proteomes" id="UP001234178"/>
    </source>
</evidence>
<gene>
    <name evidence="2" type="ORF">OUZ56_021569</name>
</gene>